<comment type="caution">
    <text evidence="1">The sequence shown here is derived from an EMBL/GenBank/DDBJ whole genome shotgun (WGS) entry which is preliminary data.</text>
</comment>
<proteinExistence type="predicted"/>
<gene>
    <name evidence="1" type="ORF">QJS10_CPA16g00942</name>
</gene>
<evidence type="ECO:0000313" key="2">
    <source>
        <dbReference type="Proteomes" id="UP001180020"/>
    </source>
</evidence>
<protein>
    <submittedName>
        <fullName evidence="1">Uncharacterized protein</fullName>
    </submittedName>
</protein>
<reference evidence="1" key="2">
    <citation type="submission" date="2023-06" db="EMBL/GenBank/DDBJ databases">
        <authorList>
            <person name="Ma L."/>
            <person name="Liu K.-W."/>
            <person name="Li Z."/>
            <person name="Hsiao Y.-Y."/>
            <person name="Qi Y."/>
            <person name="Fu T."/>
            <person name="Tang G."/>
            <person name="Zhang D."/>
            <person name="Sun W.-H."/>
            <person name="Liu D.-K."/>
            <person name="Li Y."/>
            <person name="Chen G.-Z."/>
            <person name="Liu X.-D."/>
            <person name="Liao X.-Y."/>
            <person name="Jiang Y.-T."/>
            <person name="Yu X."/>
            <person name="Hao Y."/>
            <person name="Huang J."/>
            <person name="Zhao X.-W."/>
            <person name="Ke S."/>
            <person name="Chen Y.-Y."/>
            <person name="Wu W.-L."/>
            <person name="Hsu J.-L."/>
            <person name="Lin Y.-F."/>
            <person name="Huang M.-D."/>
            <person name="Li C.-Y."/>
            <person name="Huang L."/>
            <person name="Wang Z.-W."/>
            <person name="Zhao X."/>
            <person name="Zhong W.-Y."/>
            <person name="Peng D.-H."/>
            <person name="Ahmad S."/>
            <person name="Lan S."/>
            <person name="Zhang J.-S."/>
            <person name="Tsai W.-C."/>
            <person name="Van De Peer Y."/>
            <person name="Liu Z.-J."/>
        </authorList>
    </citation>
    <scope>NUCLEOTIDE SEQUENCE</scope>
    <source>
        <strain evidence="1">CP</strain>
        <tissue evidence="1">Leaves</tissue>
    </source>
</reference>
<evidence type="ECO:0000313" key="1">
    <source>
        <dbReference type="EMBL" id="KAK1294064.1"/>
    </source>
</evidence>
<sequence>MTKFIDFFVVVDFFSIDVNVSDLIEPCQYHADRFVCNSTSSIYQRISRVLDMGRPFINGEDRQVETRIGANNHLG</sequence>
<accession>A0AAV9D040</accession>
<reference evidence="1" key="1">
    <citation type="journal article" date="2023" name="Nat. Commun.">
        <title>Diploid and tetraploid genomes of Acorus and the evolution of monocots.</title>
        <authorList>
            <person name="Ma L."/>
            <person name="Liu K.W."/>
            <person name="Li Z."/>
            <person name="Hsiao Y.Y."/>
            <person name="Qi Y."/>
            <person name="Fu T."/>
            <person name="Tang G.D."/>
            <person name="Zhang D."/>
            <person name="Sun W.H."/>
            <person name="Liu D.K."/>
            <person name="Li Y."/>
            <person name="Chen G.Z."/>
            <person name="Liu X.D."/>
            <person name="Liao X.Y."/>
            <person name="Jiang Y.T."/>
            <person name="Yu X."/>
            <person name="Hao Y."/>
            <person name="Huang J."/>
            <person name="Zhao X.W."/>
            <person name="Ke S."/>
            <person name="Chen Y.Y."/>
            <person name="Wu W.L."/>
            <person name="Hsu J.L."/>
            <person name="Lin Y.F."/>
            <person name="Huang M.D."/>
            <person name="Li C.Y."/>
            <person name="Huang L."/>
            <person name="Wang Z.W."/>
            <person name="Zhao X."/>
            <person name="Zhong W.Y."/>
            <person name="Peng D.H."/>
            <person name="Ahmad S."/>
            <person name="Lan S."/>
            <person name="Zhang J.S."/>
            <person name="Tsai W.C."/>
            <person name="Van de Peer Y."/>
            <person name="Liu Z.J."/>
        </authorList>
    </citation>
    <scope>NUCLEOTIDE SEQUENCE</scope>
    <source>
        <strain evidence="1">CP</strain>
    </source>
</reference>
<dbReference type="EMBL" id="JAUJYO010000016">
    <property type="protein sequence ID" value="KAK1294064.1"/>
    <property type="molecule type" value="Genomic_DNA"/>
</dbReference>
<dbReference type="AlphaFoldDB" id="A0AAV9D040"/>
<keyword evidence="2" id="KW-1185">Reference proteome</keyword>
<name>A0AAV9D040_ACOCL</name>
<dbReference type="Proteomes" id="UP001180020">
    <property type="component" value="Unassembled WGS sequence"/>
</dbReference>
<organism evidence="1 2">
    <name type="scientific">Acorus calamus</name>
    <name type="common">Sweet flag</name>
    <dbReference type="NCBI Taxonomy" id="4465"/>
    <lineage>
        <taxon>Eukaryota</taxon>
        <taxon>Viridiplantae</taxon>
        <taxon>Streptophyta</taxon>
        <taxon>Embryophyta</taxon>
        <taxon>Tracheophyta</taxon>
        <taxon>Spermatophyta</taxon>
        <taxon>Magnoliopsida</taxon>
        <taxon>Liliopsida</taxon>
        <taxon>Acoraceae</taxon>
        <taxon>Acorus</taxon>
    </lineage>
</organism>